<dbReference type="PANTHER" id="PTHR42790">
    <property type="entry name" value="AMINOTRANSFERASE"/>
    <property type="match status" value="1"/>
</dbReference>
<dbReference type="OrthoDB" id="691673at2759"/>
<name>A0A026WK82_OOCBI</name>
<evidence type="ECO:0000259" key="5">
    <source>
        <dbReference type="Pfam" id="PF00155"/>
    </source>
</evidence>
<evidence type="ECO:0000256" key="2">
    <source>
        <dbReference type="ARBA" id="ARBA00022576"/>
    </source>
</evidence>
<dbReference type="OMA" id="HRPEGGM"/>
<evidence type="ECO:0000313" key="9">
    <source>
        <dbReference type="Proteomes" id="UP000279307"/>
    </source>
</evidence>
<evidence type="ECO:0000256" key="1">
    <source>
        <dbReference type="ARBA" id="ARBA00001933"/>
    </source>
</evidence>
<evidence type="ECO:0000313" key="7">
    <source>
        <dbReference type="EMBL" id="RLU17721.1"/>
    </source>
</evidence>
<dbReference type="PANTHER" id="PTHR42790:SF19">
    <property type="entry name" value="KYNURENINE_ALPHA-AMINOADIPATE AMINOTRANSFERASE, MITOCHONDRIAL"/>
    <property type="match status" value="1"/>
</dbReference>
<reference evidence="7 9" key="2">
    <citation type="journal article" date="2018" name="Genome Res.">
        <title>The genomic architecture and molecular evolution of ant odorant receptors.</title>
        <authorList>
            <person name="McKenzie S.K."/>
            <person name="Kronauer D.J.C."/>
        </authorList>
    </citation>
    <scope>NUCLEOTIDE SEQUENCE [LARGE SCALE GENOMIC DNA]</scope>
    <source>
        <strain evidence="7">Clonal line C1</strain>
    </source>
</reference>
<dbReference type="CDD" id="cd00609">
    <property type="entry name" value="AAT_like"/>
    <property type="match status" value="1"/>
</dbReference>
<gene>
    <name evidence="7" type="ORF">DMN91_009958</name>
    <name evidence="6" type="ORF">X777_03055</name>
</gene>
<dbReference type="STRING" id="2015173.A0A026WK82"/>
<dbReference type="InterPro" id="IPR015421">
    <property type="entry name" value="PyrdxlP-dep_Trfase_major"/>
</dbReference>
<dbReference type="FunFam" id="3.90.1150.10:FF:000166">
    <property type="entry name" value="Kynurenine/alpha-aminoadipate aminotransferase, mitochondrial"/>
    <property type="match status" value="1"/>
</dbReference>
<sequence length="418" mass="47597">MMDYTKFLAKVVAHRKGNLIRDINALYEKKPSGIVFAGGMPNVATFPIKDISLTFKPNISLKLDERELSSALQYLPTQGYAPLLKKWKEFQTRWHKPKYNDWDAIVMCGSMDGCNKVFEMMINPNDPIMIQIPTYSGVIGALRPLSPEIVQINQDADGIIPEDIAEQCEQRRRDGKPMPKFLYVNPTAANPTGTVLSDDRRRQVYKLAQIYDFLIVEDDPYCFIHFLDKQPLSFFSLDTDGRVIRLDSFSKIISSGMRLGVVTAGKKIVSILSVHMSNSLLHAPALSQVVLYKLLDVWGWDKFEEHFKDVQRFYRERRDIMLAAIEKHLTGLAEWTVPQGGMFFWLKIQGLENATDLAMQKSAPAGVFVLPESAFNYTNTYSNNCLRLSYSYASPEEMDKGLSILANIIRENVKQNSR</sequence>
<dbReference type="InterPro" id="IPR015424">
    <property type="entry name" value="PyrdxlP-dep_Trfase"/>
</dbReference>
<accession>A0A026WK82</accession>
<dbReference type="Pfam" id="PF00155">
    <property type="entry name" value="Aminotran_1_2"/>
    <property type="match status" value="1"/>
</dbReference>
<dbReference type="Proteomes" id="UP000279307">
    <property type="component" value="Chromosome 10"/>
</dbReference>
<evidence type="ECO:0000313" key="8">
    <source>
        <dbReference type="Proteomes" id="UP000053097"/>
    </source>
</evidence>
<organism evidence="6 8">
    <name type="scientific">Ooceraea biroi</name>
    <name type="common">Clonal raider ant</name>
    <name type="synonym">Cerapachys biroi</name>
    <dbReference type="NCBI Taxonomy" id="2015173"/>
    <lineage>
        <taxon>Eukaryota</taxon>
        <taxon>Metazoa</taxon>
        <taxon>Ecdysozoa</taxon>
        <taxon>Arthropoda</taxon>
        <taxon>Hexapoda</taxon>
        <taxon>Insecta</taxon>
        <taxon>Pterygota</taxon>
        <taxon>Neoptera</taxon>
        <taxon>Endopterygota</taxon>
        <taxon>Hymenoptera</taxon>
        <taxon>Apocrita</taxon>
        <taxon>Aculeata</taxon>
        <taxon>Formicoidea</taxon>
        <taxon>Formicidae</taxon>
        <taxon>Dorylinae</taxon>
        <taxon>Ooceraea</taxon>
    </lineage>
</organism>
<dbReference type="GO" id="GO:1901605">
    <property type="term" value="P:alpha-amino acid metabolic process"/>
    <property type="evidence" value="ECO:0007669"/>
    <property type="project" value="TreeGrafter"/>
</dbReference>
<dbReference type="Gene3D" id="3.40.640.10">
    <property type="entry name" value="Type I PLP-dependent aspartate aminotransferase-like (Major domain)"/>
    <property type="match status" value="1"/>
</dbReference>
<keyword evidence="8" id="KW-1185">Reference proteome</keyword>
<dbReference type="InterPro" id="IPR050859">
    <property type="entry name" value="Class-I_PLP-dep_aminotransf"/>
</dbReference>
<dbReference type="Proteomes" id="UP000053097">
    <property type="component" value="Unassembled WGS sequence"/>
</dbReference>
<keyword evidence="4" id="KW-0663">Pyridoxal phosphate</keyword>
<keyword evidence="2 6" id="KW-0032">Aminotransferase</keyword>
<keyword evidence="3 6" id="KW-0808">Transferase</keyword>
<comment type="cofactor">
    <cofactor evidence="1">
        <name>pyridoxal 5'-phosphate</name>
        <dbReference type="ChEBI" id="CHEBI:597326"/>
    </cofactor>
</comment>
<dbReference type="AlphaFoldDB" id="A0A026WK82"/>
<evidence type="ECO:0000256" key="3">
    <source>
        <dbReference type="ARBA" id="ARBA00022679"/>
    </source>
</evidence>
<proteinExistence type="predicted"/>
<evidence type="ECO:0000313" key="6">
    <source>
        <dbReference type="EMBL" id="EZA56435.1"/>
    </source>
</evidence>
<dbReference type="SUPFAM" id="SSF53383">
    <property type="entry name" value="PLP-dependent transferases"/>
    <property type="match status" value="1"/>
</dbReference>
<reference evidence="7" key="3">
    <citation type="submission" date="2018-07" db="EMBL/GenBank/DDBJ databases">
        <authorList>
            <person name="Mckenzie S.K."/>
            <person name="Kronauer D.J.C."/>
        </authorList>
    </citation>
    <scope>NUCLEOTIDE SEQUENCE</scope>
    <source>
        <strain evidence="7">Clonal line C1</strain>
    </source>
</reference>
<feature type="domain" description="Aminotransferase class I/classII large" evidence="5">
    <location>
        <begin position="66"/>
        <end position="403"/>
    </location>
</feature>
<protein>
    <submittedName>
        <fullName evidence="6">Kynurenine/alpha-aminoadipate aminotransferase, mitochondrial</fullName>
    </submittedName>
</protein>
<reference evidence="6 8" key="1">
    <citation type="journal article" date="2014" name="Curr. Biol.">
        <title>The genome of the clonal raider ant Cerapachys biroi.</title>
        <authorList>
            <person name="Oxley P.R."/>
            <person name="Ji L."/>
            <person name="Fetter-Pruneda I."/>
            <person name="McKenzie S.K."/>
            <person name="Li C."/>
            <person name="Hu H."/>
            <person name="Zhang G."/>
            <person name="Kronauer D.J."/>
        </authorList>
    </citation>
    <scope>NUCLEOTIDE SEQUENCE [LARGE SCALE GENOMIC DNA]</scope>
</reference>
<dbReference type="InterPro" id="IPR004839">
    <property type="entry name" value="Aminotransferase_I/II_large"/>
</dbReference>
<dbReference type="EMBL" id="KK107167">
    <property type="protein sequence ID" value="EZA56435.1"/>
    <property type="molecule type" value="Genomic_DNA"/>
</dbReference>
<evidence type="ECO:0000256" key="4">
    <source>
        <dbReference type="ARBA" id="ARBA00022898"/>
    </source>
</evidence>
<dbReference type="GO" id="GO:0030170">
    <property type="term" value="F:pyridoxal phosphate binding"/>
    <property type="evidence" value="ECO:0007669"/>
    <property type="project" value="InterPro"/>
</dbReference>
<dbReference type="EMBL" id="QOIP01000010">
    <property type="protein sequence ID" value="RLU17721.1"/>
    <property type="molecule type" value="Genomic_DNA"/>
</dbReference>
<dbReference type="GO" id="GO:0016212">
    <property type="term" value="F:kynurenine-oxoglutarate transaminase activity"/>
    <property type="evidence" value="ECO:0007669"/>
    <property type="project" value="TreeGrafter"/>
</dbReference>